<gene>
    <name evidence="3" type="ORF">MARA_46120</name>
</gene>
<feature type="transmembrane region" description="Helical" evidence="2">
    <location>
        <begin position="325"/>
        <end position="354"/>
    </location>
</feature>
<dbReference type="Proteomes" id="UP000467428">
    <property type="component" value="Chromosome"/>
</dbReference>
<evidence type="ECO:0000256" key="2">
    <source>
        <dbReference type="SAM" id="Phobius"/>
    </source>
</evidence>
<keyword evidence="2" id="KW-0472">Membrane</keyword>
<feature type="transmembrane region" description="Helical" evidence="2">
    <location>
        <begin position="238"/>
        <end position="262"/>
    </location>
</feature>
<dbReference type="AlphaFoldDB" id="A0A7I7S2M3"/>
<name>A0A7I7S2M3_9MYCO</name>
<feature type="transmembrane region" description="Helical" evidence="2">
    <location>
        <begin position="282"/>
        <end position="305"/>
    </location>
</feature>
<dbReference type="KEGG" id="marz:MARA_46120"/>
<evidence type="ECO:0000256" key="1">
    <source>
        <dbReference type="SAM" id="MobiDB-lite"/>
    </source>
</evidence>
<geneLocation type="plasmid" evidence="4">
    <name>pjcm18538 dna</name>
</geneLocation>
<evidence type="ECO:0000313" key="4">
    <source>
        <dbReference type="Proteomes" id="UP000467428"/>
    </source>
</evidence>
<keyword evidence="4" id="KW-1185">Reference proteome</keyword>
<feature type="region of interest" description="Disordered" evidence="1">
    <location>
        <begin position="36"/>
        <end position="63"/>
    </location>
</feature>
<sequence>MSNDAGGYGPPPGYGTPAYGAPPAYGPSGYGPPPGYYGPPPGYAPPPPGYPGHPPPGYQPGFGGFTPPPLKPGIIPLRPLTLSDVFNGAFAYVRANPKATLGLTAIVVVVAQLISLLLQVGPIAAVSSVDYAEQSRDMEIAAVLGLALSTTLGALTTVLSAIVLSGLLTVVIGRAVFGADISIGDAWRRVRGRLLALFGIVGIEVLGATLIIGLVIGIIAMVAYIIGGVAAVVLGIPLGLAAIAALFYLGTILLFAPTLAVLERLPVMASIRRSIALVKKDFWRVLGIWLLGQLVAAIIAGAVSIPFSIGGQLFLGTDPSASGTVLALVLLSIGSAIGQIVTAPFTAGVVVLLYADRRIRAEAFDLVLQTGFGIPPYAPSDSTDHLWLTSQTPQR</sequence>
<feature type="compositionally biased region" description="Pro residues" evidence="1">
    <location>
        <begin position="36"/>
        <end position="58"/>
    </location>
</feature>
<evidence type="ECO:0000313" key="3">
    <source>
        <dbReference type="EMBL" id="BBY51144.1"/>
    </source>
</evidence>
<dbReference type="RefSeq" id="WP_407666291.1">
    <property type="nucleotide sequence ID" value="NZ_AP022593.1"/>
</dbReference>
<accession>A0A7I7S2M3</accession>
<organism evidence="3 4">
    <name type="scientific">Mycolicibacterium arabiense</name>
    <dbReference type="NCBI Taxonomy" id="1286181"/>
    <lineage>
        <taxon>Bacteria</taxon>
        <taxon>Bacillati</taxon>
        <taxon>Actinomycetota</taxon>
        <taxon>Actinomycetes</taxon>
        <taxon>Mycobacteriales</taxon>
        <taxon>Mycobacteriaceae</taxon>
        <taxon>Mycolicibacterium</taxon>
    </lineage>
</organism>
<dbReference type="EMBL" id="AP022593">
    <property type="protein sequence ID" value="BBY51144.1"/>
    <property type="molecule type" value="Genomic_DNA"/>
</dbReference>
<keyword evidence="2" id="KW-1133">Transmembrane helix</keyword>
<protein>
    <submittedName>
        <fullName evidence="3">Membrane protein</fullName>
    </submittedName>
</protein>
<reference evidence="3 4" key="1">
    <citation type="journal article" date="2019" name="Emerg. Microbes Infect.">
        <title>Comprehensive subspecies identification of 175 nontuberculous mycobacteria species based on 7547 genomic profiles.</title>
        <authorList>
            <person name="Matsumoto Y."/>
            <person name="Kinjo T."/>
            <person name="Motooka D."/>
            <person name="Nabeya D."/>
            <person name="Jung N."/>
            <person name="Uechi K."/>
            <person name="Horii T."/>
            <person name="Iida T."/>
            <person name="Fujita J."/>
            <person name="Nakamura S."/>
        </authorList>
    </citation>
    <scope>NUCLEOTIDE SEQUENCE [LARGE SCALE GENOMIC DNA]</scope>
    <source>
        <strain evidence="3 4">JCM 18538</strain>
    </source>
</reference>
<proteinExistence type="predicted"/>
<feature type="transmembrane region" description="Helical" evidence="2">
    <location>
        <begin position="140"/>
        <end position="173"/>
    </location>
</feature>
<keyword evidence="2" id="KW-0812">Transmembrane</keyword>
<feature type="transmembrane region" description="Helical" evidence="2">
    <location>
        <begin position="101"/>
        <end position="120"/>
    </location>
</feature>
<feature type="transmembrane region" description="Helical" evidence="2">
    <location>
        <begin position="194"/>
        <end position="226"/>
    </location>
</feature>